<evidence type="ECO:0000256" key="4">
    <source>
        <dbReference type="ARBA" id="ARBA00022679"/>
    </source>
</evidence>
<name>A0A249KR85_9ACTN</name>
<evidence type="ECO:0000256" key="2">
    <source>
        <dbReference type="ARBA" id="ARBA00010752"/>
    </source>
</evidence>
<keyword evidence="14" id="KW-1185">Reference proteome</keyword>
<dbReference type="RefSeq" id="WP_095685242.1">
    <property type="nucleotide sequence ID" value="NZ_CP016776.1"/>
</dbReference>
<dbReference type="Pfam" id="PF02768">
    <property type="entry name" value="DNA_pol3_beta_3"/>
    <property type="match status" value="1"/>
</dbReference>
<comment type="subunit">
    <text evidence="9">Forms a ring-shaped head-to-tail homodimer around DNA.</text>
</comment>
<feature type="domain" description="DNA polymerase III beta sliding clamp central" evidence="11">
    <location>
        <begin position="127"/>
        <end position="245"/>
    </location>
</feature>
<evidence type="ECO:0000313" key="13">
    <source>
        <dbReference type="EMBL" id="ASY19318.1"/>
    </source>
</evidence>
<evidence type="ECO:0000313" key="14">
    <source>
        <dbReference type="Proteomes" id="UP000217186"/>
    </source>
</evidence>
<proteinExistence type="inferred from homology"/>
<dbReference type="Proteomes" id="UP000217186">
    <property type="component" value="Chromosome"/>
</dbReference>
<dbReference type="InterPro" id="IPR022634">
    <property type="entry name" value="DNA_polIII_beta_N"/>
</dbReference>
<dbReference type="PIRSF" id="PIRSF000804">
    <property type="entry name" value="DNA_pol_III_b"/>
    <property type="match status" value="1"/>
</dbReference>
<keyword evidence="7 9" id="KW-0239">DNA-directed DNA polymerase</keyword>
<organism evidence="13 14">
    <name type="scientific">Candidatus Planktophila vernalis</name>
    <dbReference type="NCBI Taxonomy" id="1884907"/>
    <lineage>
        <taxon>Bacteria</taxon>
        <taxon>Bacillati</taxon>
        <taxon>Actinomycetota</taxon>
        <taxon>Actinomycetes</taxon>
        <taxon>Candidatus Nanopelagicales</taxon>
        <taxon>Candidatus Nanopelagicaceae</taxon>
        <taxon>Candidatus Planktophila</taxon>
    </lineage>
</organism>
<reference evidence="13 14" key="1">
    <citation type="submission" date="2016-07" db="EMBL/GenBank/DDBJ databases">
        <title>High microdiversification within the ubiquitous acI lineage of Actinobacteria.</title>
        <authorList>
            <person name="Neuenschwander S.M."/>
            <person name="Salcher M."/>
            <person name="Ghai R."/>
            <person name="Pernthaler J."/>
        </authorList>
    </citation>
    <scope>NUCLEOTIDE SEQUENCE [LARGE SCALE GENOMIC DNA]</scope>
    <source>
        <strain evidence="13">MMS-IIA-15</strain>
    </source>
</reference>
<dbReference type="OrthoDB" id="468978at2"/>
<dbReference type="InterPro" id="IPR046938">
    <property type="entry name" value="DNA_clamp_sf"/>
</dbReference>
<dbReference type="PANTHER" id="PTHR30478">
    <property type="entry name" value="DNA POLYMERASE III SUBUNIT BETA"/>
    <property type="match status" value="1"/>
</dbReference>
<dbReference type="GO" id="GO:0005737">
    <property type="term" value="C:cytoplasm"/>
    <property type="evidence" value="ECO:0007669"/>
    <property type="project" value="UniProtKB-SubCell"/>
</dbReference>
<keyword evidence="8" id="KW-0238">DNA-binding</keyword>
<dbReference type="CDD" id="cd00140">
    <property type="entry name" value="beta_clamp"/>
    <property type="match status" value="1"/>
</dbReference>
<accession>A0A249KR85</accession>
<evidence type="ECO:0000256" key="6">
    <source>
        <dbReference type="ARBA" id="ARBA00022705"/>
    </source>
</evidence>
<feature type="domain" description="DNA polymerase III beta sliding clamp C-terminal" evidence="12">
    <location>
        <begin position="249"/>
        <end position="360"/>
    </location>
</feature>
<evidence type="ECO:0000259" key="10">
    <source>
        <dbReference type="Pfam" id="PF00712"/>
    </source>
</evidence>
<comment type="function">
    <text evidence="9">Confers DNA tethering and processivity to DNA polymerases and other proteins. Acts as a clamp, forming a ring around DNA (a reaction catalyzed by the clamp-loading complex) which diffuses in an ATP-independent manner freely and bidirectionally along dsDNA. Initially characterized for its ability to contact the catalytic subunit of DNA polymerase III (Pol III), a complex, multichain enzyme responsible for most of the replicative synthesis in bacteria; Pol III exhibits 3'-5' exonuclease proofreading activity. The beta chain is required for initiation of replication as well as for processivity of DNA replication.</text>
</comment>
<dbReference type="Pfam" id="PF00712">
    <property type="entry name" value="DNA_pol3_beta"/>
    <property type="match status" value="1"/>
</dbReference>
<dbReference type="KEGG" id="pvn:A7sIIA15_00010"/>
<dbReference type="SUPFAM" id="SSF55979">
    <property type="entry name" value="DNA clamp"/>
    <property type="match status" value="3"/>
</dbReference>
<dbReference type="EMBL" id="CP016776">
    <property type="protein sequence ID" value="ASY19318.1"/>
    <property type="molecule type" value="Genomic_DNA"/>
</dbReference>
<evidence type="ECO:0000256" key="8">
    <source>
        <dbReference type="ARBA" id="ARBA00023125"/>
    </source>
</evidence>
<evidence type="ECO:0000259" key="11">
    <source>
        <dbReference type="Pfam" id="PF02767"/>
    </source>
</evidence>
<dbReference type="SMART" id="SM00480">
    <property type="entry name" value="POL3Bc"/>
    <property type="match status" value="1"/>
</dbReference>
<dbReference type="NCBIfam" id="TIGR00663">
    <property type="entry name" value="dnan"/>
    <property type="match status" value="1"/>
</dbReference>
<evidence type="ECO:0000256" key="3">
    <source>
        <dbReference type="ARBA" id="ARBA00022490"/>
    </source>
</evidence>
<feature type="domain" description="DNA polymerase III beta sliding clamp N-terminal" evidence="10">
    <location>
        <begin position="1"/>
        <end position="118"/>
    </location>
</feature>
<comment type="subcellular location">
    <subcellularLocation>
        <location evidence="1 9">Cytoplasm</location>
    </subcellularLocation>
</comment>
<dbReference type="PANTHER" id="PTHR30478:SF0">
    <property type="entry name" value="BETA SLIDING CLAMP"/>
    <property type="match status" value="1"/>
</dbReference>
<keyword evidence="3 9" id="KW-0963">Cytoplasm</keyword>
<dbReference type="GO" id="GO:0008408">
    <property type="term" value="F:3'-5' exonuclease activity"/>
    <property type="evidence" value="ECO:0007669"/>
    <property type="project" value="InterPro"/>
</dbReference>
<sequence length="376" mass="40158">MKFIVEQSALVDGVNWVSRSLSTRPIKTELLGIVIDATGDQVYLSASDLETASKSHFQAEIKDAGKVLVPGKLLAEISRSLPNKPITFALDGTRVLVTSGSAKFTLPTLAVDEYPNLPELPDTTGTLASDVFATAVSQVAIAAGRDDSLPTLTGVHVEINEETVTLAATDRYRLAVREIQWDPTTPNVSTSALLRARTIADAAKSLTGTKTVSISFAPSSSNDRLAGFAGDGKTMTSRMLDGTFPPYRHLLPQEVTSTALIEVATLLDSVRRVALVTDKTVPLRLDFNNNTLSLEAGAGEEAQATEAIEILLTGEPISIAFNPVFLADGLTAVGTKYVQISFTGPNKPAILMGKSDKDGALVENYRYLLMPMRYAS</sequence>
<gene>
    <name evidence="13" type="ORF">A7sIIA15_00010</name>
</gene>
<dbReference type="Gene3D" id="3.10.150.10">
    <property type="entry name" value="DNA Polymerase III, subunit A, domain 2"/>
    <property type="match status" value="3"/>
</dbReference>
<dbReference type="InterPro" id="IPR001001">
    <property type="entry name" value="DNA_polIII_beta"/>
</dbReference>
<dbReference type="AlphaFoldDB" id="A0A249KR85"/>
<protein>
    <recommendedName>
        <fullName evidence="9">Beta sliding clamp</fullName>
    </recommendedName>
</protein>
<dbReference type="InterPro" id="IPR022635">
    <property type="entry name" value="DNA_polIII_beta_C"/>
</dbReference>
<dbReference type="GO" id="GO:0003887">
    <property type="term" value="F:DNA-directed DNA polymerase activity"/>
    <property type="evidence" value="ECO:0007669"/>
    <property type="project" value="UniProtKB-UniRule"/>
</dbReference>
<keyword evidence="6 9" id="KW-0235">DNA replication</keyword>
<comment type="similarity">
    <text evidence="2 9">Belongs to the beta sliding clamp family.</text>
</comment>
<evidence type="ECO:0000256" key="9">
    <source>
        <dbReference type="PIRNR" id="PIRNR000804"/>
    </source>
</evidence>
<keyword evidence="5 9" id="KW-0548">Nucleotidyltransferase</keyword>
<evidence type="ECO:0000259" key="12">
    <source>
        <dbReference type="Pfam" id="PF02768"/>
    </source>
</evidence>
<dbReference type="GO" id="GO:0003677">
    <property type="term" value="F:DNA binding"/>
    <property type="evidence" value="ECO:0007669"/>
    <property type="project" value="UniProtKB-UniRule"/>
</dbReference>
<keyword evidence="4 9" id="KW-0808">Transferase</keyword>
<dbReference type="Pfam" id="PF02767">
    <property type="entry name" value="DNA_pol3_beta_2"/>
    <property type="match status" value="1"/>
</dbReference>
<evidence type="ECO:0000256" key="5">
    <source>
        <dbReference type="ARBA" id="ARBA00022695"/>
    </source>
</evidence>
<dbReference type="InterPro" id="IPR022637">
    <property type="entry name" value="DNA_polIII_beta_cen"/>
</dbReference>
<evidence type="ECO:0000256" key="7">
    <source>
        <dbReference type="ARBA" id="ARBA00022932"/>
    </source>
</evidence>
<dbReference type="GO" id="GO:0006271">
    <property type="term" value="P:DNA strand elongation involved in DNA replication"/>
    <property type="evidence" value="ECO:0007669"/>
    <property type="project" value="TreeGrafter"/>
</dbReference>
<dbReference type="FunFam" id="3.10.150.10:FF:000005">
    <property type="entry name" value="Beta sliding clamp"/>
    <property type="match status" value="1"/>
</dbReference>
<dbReference type="GO" id="GO:0009360">
    <property type="term" value="C:DNA polymerase III complex"/>
    <property type="evidence" value="ECO:0007669"/>
    <property type="project" value="InterPro"/>
</dbReference>
<evidence type="ECO:0000256" key="1">
    <source>
        <dbReference type="ARBA" id="ARBA00004496"/>
    </source>
</evidence>